<dbReference type="SUPFAM" id="SSF47336">
    <property type="entry name" value="ACP-like"/>
    <property type="match status" value="1"/>
</dbReference>
<evidence type="ECO:0000313" key="5">
    <source>
        <dbReference type="Proteomes" id="UP001295740"/>
    </source>
</evidence>
<evidence type="ECO:0000259" key="3">
    <source>
        <dbReference type="PROSITE" id="PS50075"/>
    </source>
</evidence>
<dbReference type="InterPro" id="IPR020845">
    <property type="entry name" value="AMP-binding_CS"/>
</dbReference>
<dbReference type="PROSITE" id="PS00455">
    <property type="entry name" value="AMP_BINDING"/>
    <property type="match status" value="1"/>
</dbReference>
<gene>
    <name evidence="4" type="ORF">KHLLAP_LOCUS11350</name>
</gene>
<dbReference type="InterPro" id="IPR000873">
    <property type="entry name" value="AMP-dep_synth/lig_dom"/>
</dbReference>
<keyword evidence="5" id="KW-1185">Reference proteome</keyword>
<dbReference type="InterPro" id="IPR036291">
    <property type="entry name" value="NAD(P)-bd_dom_sf"/>
</dbReference>
<name>A0AAI8VTM9_9PEZI</name>
<feature type="domain" description="Carrier" evidence="3">
    <location>
        <begin position="576"/>
        <end position="652"/>
    </location>
</feature>
<protein>
    <submittedName>
        <fullName evidence="4">Uu.00g065070.m01.CDS01</fullName>
    </submittedName>
</protein>
<proteinExistence type="predicted"/>
<keyword evidence="2" id="KW-0597">Phosphoprotein</keyword>
<dbReference type="InterPro" id="IPR036736">
    <property type="entry name" value="ACP-like_sf"/>
</dbReference>
<dbReference type="Gene3D" id="3.40.50.12780">
    <property type="entry name" value="N-terminal domain of ligase-like"/>
    <property type="match status" value="1"/>
</dbReference>
<dbReference type="InterPro" id="IPR013120">
    <property type="entry name" value="FAR_NAD-bd"/>
</dbReference>
<evidence type="ECO:0000313" key="4">
    <source>
        <dbReference type="EMBL" id="CAJ2510882.1"/>
    </source>
</evidence>
<sequence length="1075" mass="116145">MATDHAQTARWQDDLLPHIIDRLARERPDGIYGLWPVAPDSYAAGFRTVTYAQLANAVNGLAWWLVQHLGPSQQSRVLAYVGPNDVRLVALGLAAIKAGYTVGAVVPRHGSLTLFLTSPRNSPAAHRALFESLECRTLVTTDPTPPSALPILEAVNPTQLTAPSVDDVLGISYPPYVYEKTFQEARWDPLFIIHTSGSTGLPKPLIWTQETGARQHNLSAREPPDGGPSIDSFCHGERVLVTLPPFHGAGLAQYLMNAVPFGNIAIAPAAVGIATAEGLVDALKQTPASIAVLVPSVVAELAQNPDLLDYCAAHLKMILYIGGDLPQAIGDRVAAKVRLRCQWGASEVGIPQQLMPPELGPMDWRYIRFHPSVGAFFDEVTDGAYELVIRRDEARTDTQPAFSVRGQDQLKEYRTRDLFERHPTVPDAWCWRARADDIIVFLNGEKTNPVSMEQHVVASNPELSGAIVIGAQRFQAALLIEPTSEKGIQDTAEPAALVERVWKSVQEANQAAPAHARVEKALILVTYPDRPLIRAGKGTIQRSASLAQYTAEIDRLYANADLALEDDVAASLVDPTDVEETAVFIRDTVQSITGWQGLDESVDFFAHGMDSLQALQLTRVLRRGLRRNDLALSTVYKNSTVAQLNAAILARHEGADDADILASLLSTYRGLIHQMEKPPQLDRAKAGVVDVVLTGSTGTLGTYMLRSLLGRAGIGHVYCLNRAEDGGRSAQAGRFAAANLPSDGLADRVTFLHADLAHPTLGLDKTTYETLRAQVGIVIHNAWPVNFNLGLSAFRPQLVGLVNLFALSAAAAPRAMRIVFISSVGAVGGRPAAAGPAPDAVLESLDTPSPNGYARSKFLSELFCDTAARHLGIAVAIARVGQVAGPVRQSGMWNRAEWLPSLVVSSIHLGCLPDSLGPQFSEVDWIPSDLLADVVVDLASLWGISPGAHVFNLRNPHTTAWNALLPTIQSTVQAGLGQLLEVVPSDVWLSRLQESIAATNRGGEDALAAAAVVNPAIKLLDFYRYGLWAREVASQQMTVEHALVSQTLRDMPPVSDAWMRQWVEEWIGARGLKSG</sequence>
<dbReference type="PANTHER" id="PTHR43439:SF2">
    <property type="entry name" value="ENZYME, PUTATIVE (JCVI)-RELATED"/>
    <property type="match status" value="1"/>
</dbReference>
<dbReference type="InterPro" id="IPR009081">
    <property type="entry name" value="PP-bd_ACP"/>
</dbReference>
<dbReference type="PANTHER" id="PTHR43439">
    <property type="entry name" value="PHENYLACETATE-COENZYME A LIGASE"/>
    <property type="match status" value="1"/>
</dbReference>
<dbReference type="Pfam" id="PF07993">
    <property type="entry name" value="NAD_binding_4"/>
    <property type="match status" value="1"/>
</dbReference>
<dbReference type="AlphaFoldDB" id="A0AAI8VTM9"/>
<accession>A0AAI8VTM9</accession>
<dbReference type="InterPro" id="IPR051414">
    <property type="entry name" value="Adenylate-forming_Reductase"/>
</dbReference>
<dbReference type="Gene3D" id="3.40.50.720">
    <property type="entry name" value="NAD(P)-binding Rossmann-like Domain"/>
    <property type="match status" value="1"/>
</dbReference>
<reference evidence="4" key="1">
    <citation type="submission" date="2023-10" db="EMBL/GenBank/DDBJ databases">
        <authorList>
            <person name="Hackl T."/>
        </authorList>
    </citation>
    <scope>NUCLEOTIDE SEQUENCE</scope>
</reference>
<dbReference type="PROSITE" id="PS50075">
    <property type="entry name" value="CARRIER"/>
    <property type="match status" value="1"/>
</dbReference>
<dbReference type="SUPFAM" id="SSF56801">
    <property type="entry name" value="Acetyl-CoA synthetase-like"/>
    <property type="match status" value="1"/>
</dbReference>
<keyword evidence="1" id="KW-0596">Phosphopantetheine</keyword>
<dbReference type="EMBL" id="CAUWAG010000018">
    <property type="protein sequence ID" value="CAJ2510882.1"/>
    <property type="molecule type" value="Genomic_DNA"/>
</dbReference>
<dbReference type="Pfam" id="PF23562">
    <property type="entry name" value="AMP-binding_C_3"/>
    <property type="match status" value="1"/>
</dbReference>
<dbReference type="SUPFAM" id="SSF51735">
    <property type="entry name" value="NAD(P)-binding Rossmann-fold domains"/>
    <property type="match status" value="1"/>
</dbReference>
<organism evidence="4 5">
    <name type="scientific">Anthostomella pinea</name>
    <dbReference type="NCBI Taxonomy" id="933095"/>
    <lineage>
        <taxon>Eukaryota</taxon>
        <taxon>Fungi</taxon>
        <taxon>Dikarya</taxon>
        <taxon>Ascomycota</taxon>
        <taxon>Pezizomycotina</taxon>
        <taxon>Sordariomycetes</taxon>
        <taxon>Xylariomycetidae</taxon>
        <taxon>Xylariales</taxon>
        <taxon>Xylariaceae</taxon>
        <taxon>Anthostomella</taxon>
    </lineage>
</organism>
<dbReference type="InterPro" id="IPR042099">
    <property type="entry name" value="ANL_N_sf"/>
</dbReference>
<evidence type="ECO:0000256" key="1">
    <source>
        <dbReference type="ARBA" id="ARBA00022450"/>
    </source>
</evidence>
<dbReference type="Gene3D" id="1.10.1200.10">
    <property type="entry name" value="ACP-like"/>
    <property type="match status" value="1"/>
</dbReference>
<dbReference type="Pfam" id="PF00550">
    <property type="entry name" value="PP-binding"/>
    <property type="match status" value="1"/>
</dbReference>
<dbReference type="GO" id="GO:0031177">
    <property type="term" value="F:phosphopantetheine binding"/>
    <property type="evidence" value="ECO:0007669"/>
    <property type="project" value="InterPro"/>
</dbReference>
<comment type="caution">
    <text evidence="4">The sequence shown here is derived from an EMBL/GenBank/DDBJ whole genome shotgun (WGS) entry which is preliminary data.</text>
</comment>
<evidence type="ECO:0000256" key="2">
    <source>
        <dbReference type="ARBA" id="ARBA00022553"/>
    </source>
</evidence>
<dbReference type="SMART" id="SM00823">
    <property type="entry name" value="PKS_PP"/>
    <property type="match status" value="1"/>
</dbReference>
<dbReference type="Pfam" id="PF00501">
    <property type="entry name" value="AMP-binding"/>
    <property type="match status" value="1"/>
</dbReference>
<dbReference type="Proteomes" id="UP001295740">
    <property type="component" value="Unassembled WGS sequence"/>
</dbReference>
<dbReference type="InterPro" id="IPR020806">
    <property type="entry name" value="PKS_PP-bd"/>
</dbReference>